<evidence type="ECO:0000313" key="2">
    <source>
        <dbReference type="Proteomes" id="UP001501752"/>
    </source>
</evidence>
<protein>
    <submittedName>
        <fullName evidence="1">Uncharacterized protein</fullName>
    </submittedName>
</protein>
<proteinExistence type="predicted"/>
<comment type="caution">
    <text evidence="1">The sequence shown here is derived from an EMBL/GenBank/DDBJ whole genome shotgun (WGS) entry which is preliminary data.</text>
</comment>
<keyword evidence="2" id="KW-1185">Reference proteome</keyword>
<accession>A0ABP9ESX5</accession>
<name>A0ABP9ESX5_9ACTN</name>
<dbReference type="Proteomes" id="UP001501752">
    <property type="component" value="Unassembled WGS sequence"/>
</dbReference>
<dbReference type="EMBL" id="BAABIS010000001">
    <property type="protein sequence ID" value="GAA4884719.1"/>
    <property type="molecule type" value="Genomic_DNA"/>
</dbReference>
<dbReference type="RefSeq" id="WP_345701575.1">
    <property type="nucleotide sequence ID" value="NZ_BAABIS010000001.1"/>
</dbReference>
<organism evidence="1 2">
    <name type="scientific">Kitasatospora terrestris</name>
    <dbReference type="NCBI Taxonomy" id="258051"/>
    <lineage>
        <taxon>Bacteria</taxon>
        <taxon>Bacillati</taxon>
        <taxon>Actinomycetota</taxon>
        <taxon>Actinomycetes</taxon>
        <taxon>Kitasatosporales</taxon>
        <taxon>Streptomycetaceae</taxon>
        <taxon>Kitasatospora</taxon>
    </lineage>
</organism>
<evidence type="ECO:0000313" key="1">
    <source>
        <dbReference type="EMBL" id="GAA4884719.1"/>
    </source>
</evidence>
<gene>
    <name evidence="1" type="ORF">GCM10023235_77060</name>
</gene>
<sequence length="105" mass="12144">MSNNRTPPYGVIELLDPDDNRWHFVRGPLDLRAAKRLVLTAHTVLEGYLGWPDPEHLAVVADTDRRTFWQTVKRGLEDGRGEVFHVAYEFGSAEGRRMVFLDRYC</sequence>
<reference evidence="2" key="1">
    <citation type="journal article" date="2019" name="Int. J. Syst. Evol. Microbiol.">
        <title>The Global Catalogue of Microorganisms (GCM) 10K type strain sequencing project: providing services to taxonomists for standard genome sequencing and annotation.</title>
        <authorList>
            <consortium name="The Broad Institute Genomics Platform"/>
            <consortium name="The Broad Institute Genome Sequencing Center for Infectious Disease"/>
            <person name="Wu L."/>
            <person name="Ma J."/>
        </authorList>
    </citation>
    <scope>NUCLEOTIDE SEQUENCE [LARGE SCALE GENOMIC DNA]</scope>
    <source>
        <strain evidence="2">JCM 13006</strain>
    </source>
</reference>